<accession>A0A9D4KY76</accession>
<dbReference type="Proteomes" id="UP000828390">
    <property type="component" value="Unassembled WGS sequence"/>
</dbReference>
<gene>
    <name evidence="2" type="ORF">DPMN_090219</name>
</gene>
<sequence>MPLARDTAHSGPKPASECERDRPPARRQADLLRRSTYINGTLLPTKGRESFCMHLCRIWVYTSTLMKTVKSMPFCLRAWIATQASAAK</sequence>
<feature type="region of interest" description="Disordered" evidence="1">
    <location>
        <begin position="1"/>
        <end position="26"/>
    </location>
</feature>
<evidence type="ECO:0000313" key="3">
    <source>
        <dbReference type="Proteomes" id="UP000828390"/>
    </source>
</evidence>
<evidence type="ECO:0000256" key="1">
    <source>
        <dbReference type="SAM" id="MobiDB-lite"/>
    </source>
</evidence>
<reference evidence="2" key="1">
    <citation type="journal article" date="2019" name="bioRxiv">
        <title>The Genome of the Zebra Mussel, Dreissena polymorpha: A Resource for Invasive Species Research.</title>
        <authorList>
            <person name="McCartney M.A."/>
            <person name="Auch B."/>
            <person name="Kono T."/>
            <person name="Mallez S."/>
            <person name="Zhang Y."/>
            <person name="Obille A."/>
            <person name="Becker A."/>
            <person name="Abrahante J.E."/>
            <person name="Garbe J."/>
            <person name="Badalamenti J.P."/>
            <person name="Herman A."/>
            <person name="Mangelson H."/>
            <person name="Liachko I."/>
            <person name="Sullivan S."/>
            <person name="Sone E.D."/>
            <person name="Koren S."/>
            <person name="Silverstein K.A.T."/>
            <person name="Beckman K.B."/>
            <person name="Gohl D.M."/>
        </authorList>
    </citation>
    <scope>NUCLEOTIDE SEQUENCE</scope>
    <source>
        <strain evidence="2">Duluth1</strain>
        <tissue evidence="2">Whole animal</tissue>
    </source>
</reference>
<dbReference type="EMBL" id="JAIWYP010000003">
    <property type="protein sequence ID" value="KAH3847884.1"/>
    <property type="molecule type" value="Genomic_DNA"/>
</dbReference>
<reference evidence="2" key="2">
    <citation type="submission" date="2020-11" db="EMBL/GenBank/DDBJ databases">
        <authorList>
            <person name="McCartney M.A."/>
            <person name="Auch B."/>
            <person name="Kono T."/>
            <person name="Mallez S."/>
            <person name="Becker A."/>
            <person name="Gohl D.M."/>
            <person name="Silverstein K.A.T."/>
            <person name="Koren S."/>
            <person name="Bechman K.B."/>
            <person name="Herman A."/>
            <person name="Abrahante J.E."/>
            <person name="Garbe J."/>
        </authorList>
    </citation>
    <scope>NUCLEOTIDE SEQUENCE</scope>
    <source>
        <strain evidence="2">Duluth1</strain>
        <tissue evidence="2">Whole animal</tissue>
    </source>
</reference>
<feature type="compositionally biased region" description="Basic and acidic residues" evidence="1">
    <location>
        <begin position="16"/>
        <end position="26"/>
    </location>
</feature>
<proteinExistence type="predicted"/>
<name>A0A9D4KY76_DREPO</name>
<dbReference type="AlphaFoldDB" id="A0A9D4KY76"/>
<organism evidence="2 3">
    <name type="scientific">Dreissena polymorpha</name>
    <name type="common">Zebra mussel</name>
    <name type="synonym">Mytilus polymorpha</name>
    <dbReference type="NCBI Taxonomy" id="45954"/>
    <lineage>
        <taxon>Eukaryota</taxon>
        <taxon>Metazoa</taxon>
        <taxon>Spiralia</taxon>
        <taxon>Lophotrochozoa</taxon>
        <taxon>Mollusca</taxon>
        <taxon>Bivalvia</taxon>
        <taxon>Autobranchia</taxon>
        <taxon>Heteroconchia</taxon>
        <taxon>Euheterodonta</taxon>
        <taxon>Imparidentia</taxon>
        <taxon>Neoheterodontei</taxon>
        <taxon>Myida</taxon>
        <taxon>Dreissenoidea</taxon>
        <taxon>Dreissenidae</taxon>
        <taxon>Dreissena</taxon>
    </lineage>
</organism>
<keyword evidence="3" id="KW-1185">Reference proteome</keyword>
<evidence type="ECO:0000313" key="2">
    <source>
        <dbReference type="EMBL" id="KAH3847884.1"/>
    </source>
</evidence>
<protein>
    <submittedName>
        <fullName evidence="2">Uncharacterized protein</fullName>
    </submittedName>
</protein>
<comment type="caution">
    <text evidence="2">The sequence shown here is derived from an EMBL/GenBank/DDBJ whole genome shotgun (WGS) entry which is preliminary data.</text>
</comment>